<dbReference type="AlphaFoldDB" id="A0AAJ2EPH4"/>
<feature type="domain" description="TonB-dependent receptor-like beta-barrel" evidence="16">
    <location>
        <begin position="248"/>
        <end position="695"/>
    </location>
</feature>
<protein>
    <submittedName>
        <fullName evidence="18">Iron complex outermembrane receptor protein</fullName>
    </submittedName>
</protein>
<dbReference type="SUPFAM" id="SSF56935">
    <property type="entry name" value="Porins"/>
    <property type="match status" value="1"/>
</dbReference>
<keyword evidence="13 14" id="KW-0998">Cell outer membrane</keyword>
<keyword evidence="11 14" id="KW-0472">Membrane</keyword>
<dbReference type="GO" id="GO:0038023">
    <property type="term" value="F:signaling receptor activity"/>
    <property type="evidence" value="ECO:0007669"/>
    <property type="project" value="InterPro"/>
</dbReference>
<name>A0AAJ2EPH4_9HYPH</name>
<dbReference type="PANTHER" id="PTHR30069">
    <property type="entry name" value="TONB-DEPENDENT OUTER MEMBRANE RECEPTOR"/>
    <property type="match status" value="1"/>
</dbReference>
<evidence type="ECO:0000256" key="7">
    <source>
        <dbReference type="ARBA" id="ARBA00022729"/>
    </source>
</evidence>
<evidence type="ECO:0000256" key="4">
    <source>
        <dbReference type="ARBA" id="ARBA00022452"/>
    </source>
</evidence>
<keyword evidence="8" id="KW-0408">Iron</keyword>
<evidence type="ECO:0000256" key="3">
    <source>
        <dbReference type="ARBA" id="ARBA00022448"/>
    </source>
</evidence>
<dbReference type="Gene3D" id="2.170.130.10">
    <property type="entry name" value="TonB-dependent receptor, plug domain"/>
    <property type="match status" value="1"/>
</dbReference>
<dbReference type="CDD" id="cd01347">
    <property type="entry name" value="ligand_gated_channel"/>
    <property type="match status" value="1"/>
</dbReference>
<dbReference type="GO" id="GO:0044718">
    <property type="term" value="P:siderophore transmembrane transport"/>
    <property type="evidence" value="ECO:0007669"/>
    <property type="project" value="TreeGrafter"/>
</dbReference>
<evidence type="ECO:0000313" key="19">
    <source>
        <dbReference type="Proteomes" id="UP001255601"/>
    </source>
</evidence>
<feature type="domain" description="TonB-dependent receptor plug" evidence="17">
    <location>
        <begin position="52"/>
        <end position="155"/>
    </location>
</feature>
<keyword evidence="7" id="KW-0732">Signal</keyword>
<dbReference type="NCBIfam" id="TIGR01783">
    <property type="entry name" value="TonB-siderophor"/>
    <property type="match status" value="1"/>
</dbReference>
<dbReference type="InterPro" id="IPR000531">
    <property type="entry name" value="Beta-barrel_TonB"/>
</dbReference>
<dbReference type="Proteomes" id="UP001255601">
    <property type="component" value="Unassembled WGS sequence"/>
</dbReference>
<dbReference type="PROSITE" id="PS52016">
    <property type="entry name" value="TONB_DEPENDENT_REC_3"/>
    <property type="match status" value="1"/>
</dbReference>
<evidence type="ECO:0000256" key="5">
    <source>
        <dbReference type="ARBA" id="ARBA00022496"/>
    </source>
</evidence>
<gene>
    <name evidence="18" type="ORF">QE369_000343</name>
</gene>
<evidence type="ECO:0000256" key="12">
    <source>
        <dbReference type="ARBA" id="ARBA00023170"/>
    </source>
</evidence>
<dbReference type="GO" id="GO:0009279">
    <property type="term" value="C:cell outer membrane"/>
    <property type="evidence" value="ECO:0007669"/>
    <property type="project" value="UniProtKB-SubCell"/>
</dbReference>
<keyword evidence="3 14" id="KW-0813">Transport</keyword>
<comment type="subcellular location">
    <subcellularLocation>
        <location evidence="1 14">Cell outer membrane</location>
        <topology evidence="1 14">Multi-pass membrane protein</topology>
    </subcellularLocation>
</comment>
<dbReference type="InterPro" id="IPR012910">
    <property type="entry name" value="Plug_dom"/>
</dbReference>
<keyword evidence="6 14" id="KW-0812">Transmembrane</keyword>
<evidence type="ECO:0000256" key="9">
    <source>
        <dbReference type="ARBA" id="ARBA00023065"/>
    </source>
</evidence>
<evidence type="ECO:0000256" key="15">
    <source>
        <dbReference type="RuleBase" id="RU003357"/>
    </source>
</evidence>
<dbReference type="InterPro" id="IPR010105">
    <property type="entry name" value="TonB_sidphr_rcpt"/>
</dbReference>
<keyword evidence="4 14" id="KW-1134">Transmembrane beta strand</keyword>
<evidence type="ECO:0000256" key="13">
    <source>
        <dbReference type="ARBA" id="ARBA00023237"/>
    </source>
</evidence>
<evidence type="ECO:0000256" key="14">
    <source>
        <dbReference type="PROSITE-ProRule" id="PRU01360"/>
    </source>
</evidence>
<keyword evidence="5" id="KW-0410">Iron transport</keyword>
<dbReference type="RefSeq" id="WP_309769299.1">
    <property type="nucleotide sequence ID" value="NZ_JAVIZC010000001.1"/>
</dbReference>
<evidence type="ECO:0000256" key="2">
    <source>
        <dbReference type="ARBA" id="ARBA00009810"/>
    </source>
</evidence>
<evidence type="ECO:0000256" key="8">
    <source>
        <dbReference type="ARBA" id="ARBA00023004"/>
    </source>
</evidence>
<evidence type="ECO:0000259" key="16">
    <source>
        <dbReference type="Pfam" id="PF00593"/>
    </source>
</evidence>
<sequence length="738" mass="79601">MRGTLALGVSIITVALMAEARGQDAGAAQQDGSATVLQTITITAGRAPQQISQTAKTVHVVEADEIQSRARSGESLQQILAAEIPSFDAASYGARSSYGQNLRGRTALVLIDGVSLNSARGVSRQFDSIDPFNIERVEVLSGATAIYGGNATGGIINIITKKGKDAQDGLHAEITTGVESGFRGSGDFDRSGSAAVTYNKDDWDARFSVSTSRTGNYYDGSGTLLVPDITQTSTASTQRIDVMGSIGYQIDASRRFEIGGQYYDSEQSSDYGIYFGQNLAAIRNPRLFETRDGYSSDFDPATRRAMVNATYTDDDFLGQNLLLQGFYRSERVQFHPFPSSTYFFGSSQDTDYYGFKAAMVSEPADRLKLTYGIDADRDSFSSSQNIFDMLTAMRSGALDFDTIGVTGLYPKIDVSTIAGFVDVSYELTDALTLSGGARYQHVYTNVGDFVGAVQQVAILQGTAQSADAIAGGSVNYDAFLFNAGATYSLSDTQQVYTNFAQGFELPDPAKYYGVGTYTLSGGHYSLLRSVNVAQSALEAIKTNSFELGYRFDDGTYNAAAAAFYSLSDRSISLNRTTLAIEMQDQERRVYGFEGKVGAKLSHGLDVGMLGQWVKTEVKDPSGWSRYTVGSASVPKLGGHVGWAGDALSLRLQGEHIFDLADDAGYSIKGYTLFNLTGAYKFEAANATVNFGVHNLFDKDYTTIWGSRAKALYGGLADESIFDYKGRGRTFAVSLTKTF</sequence>
<evidence type="ECO:0000256" key="1">
    <source>
        <dbReference type="ARBA" id="ARBA00004571"/>
    </source>
</evidence>
<dbReference type="InterPro" id="IPR036942">
    <property type="entry name" value="Beta-barrel_TonB_sf"/>
</dbReference>
<dbReference type="Pfam" id="PF00593">
    <property type="entry name" value="TonB_dep_Rec_b-barrel"/>
    <property type="match status" value="1"/>
</dbReference>
<dbReference type="Pfam" id="PF07715">
    <property type="entry name" value="Plug"/>
    <property type="match status" value="1"/>
</dbReference>
<organism evidence="18 19">
    <name type="scientific">Agrobacterium larrymoorei</name>
    <dbReference type="NCBI Taxonomy" id="160699"/>
    <lineage>
        <taxon>Bacteria</taxon>
        <taxon>Pseudomonadati</taxon>
        <taxon>Pseudomonadota</taxon>
        <taxon>Alphaproteobacteria</taxon>
        <taxon>Hyphomicrobiales</taxon>
        <taxon>Rhizobiaceae</taxon>
        <taxon>Rhizobium/Agrobacterium group</taxon>
        <taxon>Agrobacterium</taxon>
    </lineage>
</organism>
<dbReference type="Gene3D" id="2.40.170.20">
    <property type="entry name" value="TonB-dependent receptor, beta-barrel domain"/>
    <property type="match status" value="1"/>
</dbReference>
<evidence type="ECO:0000259" key="17">
    <source>
        <dbReference type="Pfam" id="PF07715"/>
    </source>
</evidence>
<keyword evidence="12 18" id="KW-0675">Receptor</keyword>
<evidence type="ECO:0000256" key="10">
    <source>
        <dbReference type="ARBA" id="ARBA00023077"/>
    </source>
</evidence>
<evidence type="ECO:0000256" key="6">
    <source>
        <dbReference type="ARBA" id="ARBA00022692"/>
    </source>
</evidence>
<accession>A0AAJ2EPH4</accession>
<dbReference type="InterPro" id="IPR037066">
    <property type="entry name" value="Plug_dom_sf"/>
</dbReference>
<evidence type="ECO:0000313" key="18">
    <source>
        <dbReference type="EMBL" id="MDR6100165.1"/>
    </source>
</evidence>
<evidence type="ECO:0000256" key="11">
    <source>
        <dbReference type="ARBA" id="ARBA00023136"/>
    </source>
</evidence>
<dbReference type="PANTHER" id="PTHR30069:SF42">
    <property type="entry name" value="FERRIC AEROBACTIN RECEPTOR"/>
    <property type="match status" value="1"/>
</dbReference>
<keyword evidence="10 15" id="KW-0798">TonB box</keyword>
<dbReference type="GO" id="GO:0015344">
    <property type="term" value="F:siderophore uptake transmembrane transporter activity"/>
    <property type="evidence" value="ECO:0007669"/>
    <property type="project" value="TreeGrafter"/>
</dbReference>
<keyword evidence="9" id="KW-0406">Ion transport</keyword>
<reference evidence="18" key="1">
    <citation type="submission" date="2023-08" db="EMBL/GenBank/DDBJ databases">
        <title>Functional and genomic diversity of the sorghum phyllosphere microbiome.</title>
        <authorList>
            <person name="Shade A."/>
        </authorList>
    </citation>
    <scope>NUCLEOTIDE SEQUENCE</scope>
    <source>
        <strain evidence="18">SORGH_AS_0974</strain>
    </source>
</reference>
<proteinExistence type="inferred from homology"/>
<comment type="similarity">
    <text evidence="2 14 15">Belongs to the TonB-dependent receptor family.</text>
</comment>
<dbReference type="FunFam" id="2.40.170.20:FF:000007">
    <property type="entry name" value="Ferric aerobactin receptor"/>
    <property type="match status" value="1"/>
</dbReference>
<comment type="caution">
    <text evidence="18">The sequence shown here is derived from an EMBL/GenBank/DDBJ whole genome shotgun (WGS) entry which is preliminary data.</text>
</comment>
<dbReference type="EMBL" id="JAVIZC010000001">
    <property type="protein sequence ID" value="MDR6100165.1"/>
    <property type="molecule type" value="Genomic_DNA"/>
</dbReference>
<dbReference type="InterPro" id="IPR039426">
    <property type="entry name" value="TonB-dep_rcpt-like"/>
</dbReference>